<dbReference type="GO" id="GO:0046872">
    <property type="term" value="F:metal ion binding"/>
    <property type="evidence" value="ECO:0007669"/>
    <property type="project" value="UniProtKB-KW"/>
</dbReference>
<dbReference type="KEGG" id="cput:CONPUDRAFT_115463"/>
<dbReference type="Gene3D" id="3.40.1790.10">
    <property type="entry name" value="Indigoidine synthase domain"/>
    <property type="match status" value="1"/>
</dbReference>
<name>A0A5M3N6D3_CONPW</name>
<evidence type="ECO:0000313" key="8">
    <source>
        <dbReference type="Proteomes" id="UP000053558"/>
    </source>
</evidence>
<dbReference type="RefSeq" id="XP_007763474.1">
    <property type="nucleotide sequence ID" value="XM_007765284.1"/>
</dbReference>
<dbReference type="GO" id="GO:0016798">
    <property type="term" value="F:hydrolase activity, acting on glycosyl bonds"/>
    <property type="evidence" value="ECO:0007669"/>
    <property type="project" value="UniProtKB-KW"/>
</dbReference>
<keyword evidence="4" id="KW-0456">Lyase</keyword>
<dbReference type="InterPro" id="IPR029056">
    <property type="entry name" value="Ribokinase-like"/>
</dbReference>
<sequence length="794" mass="84812">MSRLSVRRLSSQVRRPDLATALRRNAPVDVHPEVEDALATHKPVVALESTIITHGMPYPTSLKMARSVENIVRSTGSVPATIAIIQGRVKIGLHTHELERLADQSSASTAAVKVSRRDVAPVLAMKKDGGTTCSSTLIFAALAGIKVFATGGLGGVHRRGESTMDVSADLHELTRCPVGLVSAGVKSILDIGRTLEYLETLGVPVLTYGPTKDFPAFYTRTSGFQSPWNVEDPQTAAQILHNHWQLGMSNGALFAAPIPEKYEAAGLEVQKAVEIAVRECEELGMHTRGKEVTPWLLKRVGELTGTQSLTNNVALVKNTALIGGRIASEYAKLSQDLGDLQPVYHHTVQSPASAQASQFLSSPTDAVLNEAKSDNVNVLVFGSSAVDITSRPAPGSDAEISAKSTCPGLVSTSLGGVGRNIAEAAHRVSNALAPSKPSPILLVSPVGDDAFGRQIINDTGASGLYTNGLFVEPDKRSAVCNMILDTTGNLVTGIADMDIVQNQNSDKLLSYLGEQKPWLVALDANMSPTILTALVEYSVQQNINIFFEPTSLAKSTAILPAIAKTLGKHDRAPVTFASPNLLELGHMYREVRSSPLELMSHDVWWKTIDRLGLGHQFRAELEHLSRLNASEDNPDLGSLSFLIKDGVAQMAINMLPFFQNLVIKCGERGVIIAMHLDGHSAQSSQWANEPSNVRQRLVVARASSGDVVVFQHFPALSVPQDSIVNVTGAGDSLVGSLVASLAYDRTTFLGPGTLANTISLAQHSARLSLQSPWAVSPLLSSGSTAKPDRNVIDK</sequence>
<organism evidence="7 8">
    <name type="scientific">Coniophora puteana (strain RWD-64-598)</name>
    <name type="common">Brown rot fungus</name>
    <dbReference type="NCBI Taxonomy" id="741705"/>
    <lineage>
        <taxon>Eukaryota</taxon>
        <taxon>Fungi</taxon>
        <taxon>Dikarya</taxon>
        <taxon>Basidiomycota</taxon>
        <taxon>Agaricomycotina</taxon>
        <taxon>Agaricomycetes</taxon>
        <taxon>Agaricomycetidae</taxon>
        <taxon>Boletales</taxon>
        <taxon>Coniophorineae</taxon>
        <taxon>Coniophoraceae</taxon>
        <taxon>Coniophora</taxon>
    </lineage>
</organism>
<dbReference type="Pfam" id="PF00294">
    <property type="entry name" value="PfkB"/>
    <property type="match status" value="2"/>
</dbReference>
<keyword evidence="3" id="KW-0464">Manganese</keyword>
<dbReference type="InterPro" id="IPR007342">
    <property type="entry name" value="PsuG"/>
</dbReference>
<dbReference type="GO" id="GO:0005737">
    <property type="term" value="C:cytoplasm"/>
    <property type="evidence" value="ECO:0007669"/>
    <property type="project" value="TreeGrafter"/>
</dbReference>
<dbReference type="OMA" id="FNCIIAT"/>
<gene>
    <name evidence="7" type="ORF">CONPUDRAFT_115463</name>
</gene>
<keyword evidence="8" id="KW-1185">Reference proteome</keyword>
<evidence type="ECO:0000256" key="1">
    <source>
        <dbReference type="ARBA" id="ARBA00022723"/>
    </source>
</evidence>
<keyword evidence="2" id="KW-0378">Hydrolase</keyword>
<dbReference type="GO" id="GO:0004730">
    <property type="term" value="F:pseudouridylate synthase activity"/>
    <property type="evidence" value="ECO:0007669"/>
    <property type="project" value="InterPro"/>
</dbReference>
<dbReference type="Proteomes" id="UP000053558">
    <property type="component" value="Unassembled WGS sequence"/>
</dbReference>
<evidence type="ECO:0000256" key="5">
    <source>
        <dbReference type="ARBA" id="ARBA00023295"/>
    </source>
</evidence>
<comment type="caution">
    <text evidence="7">The sequence shown here is derived from an EMBL/GenBank/DDBJ whole genome shotgun (WGS) entry which is preliminary data.</text>
</comment>
<dbReference type="SUPFAM" id="SSF110581">
    <property type="entry name" value="Indigoidine synthase A-like"/>
    <property type="match status" value="1"/>
</dbReference>
<dbReference type="HAMAP" id="MF_01876">
    <property type="entry name" value="PsiMP_glycosidase"/>
    <property type="match status" value="1"/>
</dbReference>
<evidence type="ECO:0000259" key="6">
    <source>
        <dbReference type="Pfam" id="PF00294"/>
    </source>
</evidence>
<keyword evidence="5" id="KW-0326">Glycosidase</keyword>
<dbReference type="Pfam" id="PF04227">
    <property type="entry name" value="Indigoidine_A"/>
    <property type="match status" value="1"/>
</dbReference>
<evidence type="ECO:0000256" key="4">
    <source>
        <dbReference type="ARBA" id="ARBA00023239"/>
    </source>
</evidence>
<dbReference type="InterPro" id="IPR011611">
    <property type="entry name" value="PfkB_dom"/>
</dbReference>
<dbReference type="PANTHER" id="PTHR42909:SF1">
    <property type="entry name" value="CARBOHYDRATE KINASE PFKB DOMAIN-CONTAINING PROTEIN"/>
    <property type="match status" value="1"/>
</dbReference>
<dbReference type="EMBL" id="JH711573">
    <property type="protein sequence ID" value="EIW86777.1"/>
    <property type="molecule type" value="Genomic_DNA"/>
</dbReference>
<dbReference type="GeneID" id="19199156"/>
<reference evidence="8" key="1">
    <citation type="journal article" date="2012" name="Science">
        <title>The Paleozoic origin of enzymatic lignin decomposition reconstructed from 31 fungal genomes.</title>
        <authorList>
            <person name="Floudas D."/>
            <person name="Binder M."/>
            <person name="Riley R."/>
            <person name="Barry K."/>
            <person name="Blanchette R.A."/>
            <person name="Henrissat B."/>
            <person name="Martinez A.T."/>
            <person name="Otillar R."/>
            <person name="Spatafora J.W."/>
            <person name="Yadav J.S."/>
            <person name="Aerts A."/>
            <person name="Benoit I."/>
            <person name="Boyd A."/>
            <person name="Carlson A."/>
            <person name="Copeland A."/>
            <person name="Coutinho P.M."/>
            <person name="de Vries R.P."/>
            <person name="Ferreira P."/>
            <person name="Findley K."/>
            <person name="Foster B."/>
            <person name="Gaskell J."/>
            <person name="Glotzer D."/>
            <person name="Gorecki P."/>
            <person name="Heitman J."/>
            <person name="Hesse C."/>
            <person name="Hori C."/>
            <person name="Igarashi K."/>
            <person name="Jurgens J.A."/>
            <person name="Kallen N."/>
            <person name="Kersten P."/>
            <person name="Kohler A."/>
            <person name="Kuees U."/>
            <person name="Kumar T.K.A."/>
            <person name="Kuo A."/>
            <person name="LaButti K."/>
            <person name="Larrondo L.F."/>
            <person name="Lindquist E."/>
            <person name="Ling A."/>
            <person name="Lombard V."/>
            <person name="Lucas S."/>
            <person name="Lundell T."/>
            <person name="Martin R."/>
            <person name="McLaughlin D.J."/>
            <person name="Morgenstern I."/>
            <person name="Morin E."/>
            <person name="Murat C."/>
            <person name="Nagy L.G."/>
            <person name="Nolan M."/>
            <person name="Ohm R.A."/>
            <person name="Patyshakuliyeva A."/>
            <person name="Rokas A."/>
            <person name="Ruiz-Duenas F.J."/>
            <person name="Sabat G."/>
            <person name="Salamov A."/>
            <person name="Samejima M."/>
            <person name="Schmutz J."/>
            <person name="Slot J.C."/>
            <person name="St John F."/>
            <person name="Stenlid J."/>
            <person name="Sun H."/>
            <person name="Sun S."/>
            <person name="Syed K."/>
            <person name="Tsang A."/>
            <person name="Wiebenga A."/>
            <person name="Young D."/>
            <person name="Pisabarro A."/>
            <person name="Eastwood D.C."/>
            <person name="Martin F."/>
            <person name="Cullen D."/>
            <person name="Grigoriev I.V."/>
            <person name="Hibbett D.S."/>
        </authorList>
    </citation>
    <scope>NUCLEOTIDE SEQUENCE [LARGE SCALE GENOMIC DNA]</scope>
    <source>
        <strain evidence="8">RWD-64-598 SS2</strain>
    </source>
</reference>
<dbReference type="AlphaFoldDB" id="A0A5M3N6D3"/>
<keyword evidence="1" id="KW-0479">Metal-binding</keyword>
<dbReference type="OrthoDB" id="198885at2759"/>
<protein>
    <submittedName>
        <fullName evidence="7">Indigoidine synthase A-like protein</fullName>
    </submittedName>
</protein>
<feature type="domain" description="Carbohydrate kinase PfkB" evidence="6">
    <location>
        <begin position="680"/>
        <end position="775"/>
    </location>
</feature>
<dbReference type="SUPFAM" id="SSF53613">
    <property type="entry name" value="Ribokinase-like"/>
    <property type="match status" value="1"/>
</dbReference>
<accession>A0A5M3N6D3</accession>
<proteinExistence type="inferred from homology"/>
<evidence type="ECO:0000256" key="3">
    <source>
        <dbReference type="ARBA" id="ARBA00023211"/>
    </source>
</evidence>
<feature type="domain" description="Carbohydrate kinase PfkB" evidence="6">
    <location>
        <begin position="410"/>
        <end position="557"/>
    </location>
</feature>
<evidence type="ECO:0000313" key="7">
    <source>
        <dbReference type="EMBL" id="EIW86777.1"/>
    </source>
</evidence>
<dbReference type="InterPro" id="IPR022830">
    <property type="entry name" value="Indigdn_synthA-like"/>
</dbReference>
<dbReference type="PANTHER" id="PTHR42909">
    <property type="entry name" value="ZGC:136858"/>
    <property type="match status" value="1"/>
</dbReference>
<evidence type="ECO:0000256" key="2">
    <source>
        <dbReference type="ARBA" id="ARBA00022801"/>
    </source>
</evidence>
<dbReference type="Gene3D" id="3.40.1190.20">
    <property type="match status" value="1"/>
</dbReference>